<dbReference type="EMBL" id="RJKX01000016">
    <property type="protein sequence ID" value="ROP83546.1"/>
    <property type="molecule type" value="Genomic_DNA"/>
</dbReference>
<dbReference type="GO" id="GO:0030288">
    <property type="term" value="C:outer membrane-bounded periplasmic space"/>
    <property type="evidence" value="ECO:0007669"/>
    <property type="project" value="TreeGrafter"/>
</dbReference>
<dbReference type="SUPFAM" id="SSF53850">
    <property type="entry name" value="Periplasmic binding protein-like II"/>
    <property type="match status" value="1"/>
</dbReference>
<dbReference type="GO" id="GO:1901359">
    <property type="term" value="F:tungstate binding"/>
    <property type="evidence" value="ECO:0007669"/>
    <property type="project" value="UniProtKB-ARBA"/>
</dbReference>
<gene>
    <name evidence="8" type="ORF">EDC65_4194</name>
</gene>
<comment type="subunit">
    <text evidence="5">The complex is composed of two ATP-binding proteins (ModC), two transmembrane proteins (ModB) and a solute-binding protein (ModA).</text>
</comment>
<dbReference type="PANTHER" id="PTHR30632">
    <property type="entry name" value="MOLYBDATE-BINDING PERIPLASMIC PROTEIN"/>
    <property type="match status" value="1"/>
</dbReference>
<evidence type="ECO:0000256" key="7">
    <source>
        <dbReference type="SAM" id="SignalP"/>
    </source>
</evidence>
<dbReference type="InterPro" id="IPR005950">
    <property type="entry name" value="ModA"/>
</dbReference>
<sequence>MRLGFVSVVAWMALAVGLVQPAAAQQRGVLVFAAASMKTALDEAVAEWGRRGGAPAKVSYAASSALARQIEQGAPASVFLSADLDWMNYLQQRKLIRAESRANLLGNSIVLVAPKDSAAKGTVGPGLDLAGLLGGGRMAMGQVDSVPAGKYGKAALEKLGLWPAVADKLAQTENVRAALLLVARGETPLGIVYATDAAAEPNVRIVGTFPADSHPPIIYPVALTKDSVPEAAGFVAWLRSPEATPFFVKQGFTPLR</sequence>
<feature type="chain" id="PRO_5018170922" evidence="7">
    <location>
        <begin position="25"/>
        <end position="256"/>
    </location>
</feature>
<evidence type="ECO:0000256" key="6">
    <source>
        <dbReference type="PIRSR" id="PIRSR004846-1"/>
    </source>
</evidence>
<dbReference type="GO" id="GO:0046872">
    <property type="term" value="F:metal ion binding"/>
    <property type="evidence" value="ECO:0007669"/>
    <property type="project" value="UniProtKB-KW"/>
</dbReference>
<dbReference type="RefSeq" id="WP_197735675.1">
    <property type="nucleotide sequence ID" value="NZ_AP019700.1"/>
</dbReference>
<evidence type="ECO:0000256" key="1">
    <source>
        <dbReference type="ARBA" id="ARBA00009175"/>
    </source>
</evidence>
<comment type="caution">
    <text evidence="8">The sequence shown here is derived from an EMBL/GenBank/DDBJ whole genome shotgun (WGS) entry which is preliminary data.</text>
</comment>
<dbReference type="Gene3D" id="3.40.190.10">
    <property type="entry name" value="Periplasmic binding protein-like II"/>
    <property type="match status" value="2"/>
</dbReference>
<comment type="similarity">
    <text evidence="1">Belongs to the bacterial solute-binding protein ModA family.</text>
</comment>
<dbReference type="GO" id="GO:0030973">
    <property type="term" value="F:molybdate ion binding"/>
    <property type="evidence" value="ECO:0007669"/>
    <property type="project" value="TreeGrafter"/>
</dbReference>
<dbReference type="Proteomes" id="UP000278222">
    <property type="component" value="Unassembled WGS sequence"/>
</dbReference>
<dbReference type="InterPro" id="IPR050682">
    <property type="entry name" value="ModA/WtpA"/>
</dbReference>
<protein>
    <submittedName>
        <fullName evidence="8">Molybdate transport system substrate-binding protein</fullName>
    </submittedName>
</protein>
<accession>A0A3N1KZC6</accession>
<feature type="binding site" evidence="6">
    <location>
        <position position="36"/>
    </location>
    <ligand>
        <name>molybdate</name>
        <dbReference type="ChEBI" id="CHEBI:36264"/>
    </ligand>
</feature>
<feature type="binding site" evidence="6">
    <location>
        <position position="148"/>
    </location>
    <ligand>
        <name>molybdate</name>
        <dbReference type="ChEBI" id="CHEBI:36264"/>
    </ligand>
</feature>
<feature type="binding site" evidence="6">
    <location>
        <position position="175"/>
    </location>
    <ligand>
        <name>molybdate</name>
        <dbReference type="ChEBI" id="CHEBI:36264"/>
    </ligand>
</feature>
<dbReference type="FunFam" id="3.40.190.10:FF:000035">
    <property type="entry name" value="Molybdate ABC transporter substrate-binding protein"/>
    <property type="match status" value="1"/>
</dbReference>
<dbReference type="GO" id="GO:0015689">
    <property type="term" value="P:molybdate ion transport"/>
    <property type="evidence" value="ECO:0007669"/>
    <property type="project" value="InterPro"/>
</dbReference>
<evidence type="ECO:0000256" key="2">
    <source>
        <dbReference type="ARBA" id="ARBA00022505"/>
    </source>
</evidence>
<dbReference type="Pfam" id="PF13531">
    <property type="entry name" value="SBP_bac_11"/>
    <property type="match status" value="1"/>
</dbReference>
<keyword evidence="9" id="KW-1185">Reference proteome</keyword>
<evidence type="ECO:0000256" key="3">
    <source>
        <dbReference type="ARBA" id="ARBA00022723"/>
    </source>
</evidence>
<feature type="binding site" evidence="6">
    <location>
        <position position="193"/>
    </location>
    <ligand>
        <name>molybdate</name>
        <dbReference type="ChEBI" id="CHEBI:36264"/>
    </ligand>
</feature>
<evidence type="ECO:0000313" key="9">
    <source>
        <dbReference type="Proteomes" id="UP000278222"/>
    </source>
</evidence>
<proteinExistence type="inferred from homology"/>
<dbReference type="NCBIfam" id="TIGR01256">
    <property type="entry name" value="modA"/>
    <property type="match status" value="1"/>
</dbReference>
<feature type="signal peptide" evidence="7">
    <location>
        <begin position="1"/>
        <end position="24"/>
    </location>
</feature>
<dbReference type="PIRSF" id="PIRSF004846">
    <property type="entry name" value="ModA"/>
    <property type="match status" value="1"/>
</dbReference>
<evidence type="ECO:0000313" key="8">
    <source>
        <dbReference type="EMBL" id="ROP83546.1"/>
    </source>
</evidence>
<feature type="binding site" evidence="6">
    <location>
        <position position="63"/>
    </location>
    <ligand>
        <name>molybdate</name>
        <dbReference type="ChEBI" id="CHEBI:36264"/>
    </ligand>
</feature>
<dbReference type="CDD" id="cd13536">
    <property type="entry name" value="PBP2_EcModA"/>
    <property type="match status" value="1"/>
</dbReference>
<keyword evidence="2 6" id="KW-0500">Molybdenum</keyword>
<evidence type="ECO:0000256" key="5">
    <source>
        <dbReference type="ARBA" id="ARBA00062515"/>
    </source>
</evidence>
<reference evidence="8 9" key="1">
    <citation type="submission" date="2018-11" db="EMBL/GenBank/DDBJ databases">
        <title>Genomic Encyclopedia of Type Strains, Phase IV (KMG-IV): sequencing the most valuable type-strain genomes for metagenomic binning, comparative biology and taxonomic classification.</title>
        <authorList>
            <person name="Goeker M."/>
        </authorList>
    </citation>
    <scope>NUCLEOTIDE SEQUENCE [LARGE SCALE GENOMIC DNA]</scope>
    <source>
        <strain evidence="8 9">DSM 5900</strain>
    </source>
</reference>
<organism evidence="8 9">
    <name type="scientific">Stella humosa</name>
    <dbReference type="NCBI Taxonomy" id="94"/>
    <lineage>
        <taxon>Bacteria</taxon>
        <taxon>Pseudomonadati</taxon>
        <taxon>Pseudomonadota</taxon>
        <taxon>Alphaproteobacteria</taxon>
        <taxon>Rhodospirillales</taxon>
        <taxon>Stellaceae</taxon>
        <taxon>Stella</taxon>
    </lineage>
</organism>
<name>A0A3N1KZC6_9PROT</name>
<dbReference type="AlphaFoldDB" id="A0A3N1KZC6"/>
<keyword evidence="3 6" id="KW-0479">Metal-binding</keyword>
<keyword evidence="4 7" id="KW-0732">Signal</keyword>
<evidence type="ECO:0000256" key="4">
    <source>
        <dbReference type="ARBA" id="ARBA00022729"/>
    </source>
</evidence>
<dbReference type="PANTHER" id="PTHR30632:SF17">
    <property type="entry name" value="MOLYBDATE-BINDING PROTEIN MODA"/>
    <property type="match status" value="1"/>
</dbReference>